<evidence type="ECO:0000256" key="3">
    <source>
        <dbReference type="ARBA" id="ARBA00023125"/>
    </source>
</evidence>
<proteinExistence type="predicted"/>
<reference evidence="10" key="1">
    <citation type="submission" date="2025-08" db="UniProtKB">
        <authorList>
            <consortium name="Ensembl"/>
        </authorList>
    </citation>
    <scope>IDENTIFICATION</scope>
</reference>
<comment type="subcellular location">
    <subcellularLocation>
        <location evidence="1">Nucleus</location>
    </subcellularLocation>
</comment>
<evidence type="ECO:0000259" key="8">
    <source>
        <dbReference type="Pfam" id="PF23704"/>
    </source>
</evidence>
<feature type="region of interest" description="Disordered" evidence="6">
    <location>
        <begin position="1773"/>
        <end position="1872"/>
    </location>
</feature>
<dbReference type="GO" id="GO:0003677">
    <property type="term" value="F:DNA binding"/>
    <property type="evidence" value="ECO:0007669"/>
    <property type="project" value="UniProtKB-KW"/>
</dbReference>
<dbReference type="GO" id="GO:0042791">
    <property type="term" value="P:5S class rRNA transcription by RNA polymerase III"/>
    <property type="evidence" value="ECO:0007669"/>
    <property type="project" value="TreeGrafter"/>
</dbReference>
<feature type="compositionally biased region" description="Acidic residues" evidence="6">
    <location>
        <begin position="1560"/>
        <end position="1572"/>
    </location>
</feature>
<feature type="compositionally biased region" description="Basic residues" evidence="6">
    <location>
        <begin position="1149"/>
        <end position="1163"/>
    </location>
</feature>
<keyword evidence="2" id="KW-0597">Phosphoprotein</keyword>
<feature type="compositionally biased region" description="Acidic residues" evidence="6">
    <location>
        <begin position="1835"/>
        <end position="1844"/>
    </location>
</feature>
<dbReference type="InterPro" id="IPR035625">
    <property type="entry name" value="Tfc3-like_eWH"/>
</dbReference>
<evidence type="ECO:0000256" key="4">
    <source>
        <dbReference type="ARBA" id="ARBA00023163"/>
    </source>
</evidence>
<dbReference type="InterPro" id="IPR056467">
    <property type="entry name" value="eWH_GTF3C1"/>
</dbReference>
<dbReference type="GO" id="GO:0000127">
    <property type="term" value="C:transcription factor TFIIIC complex"/>
    <property type="evidence" value="ECO:0007669"/>
    <property type="project" value="InterPro"/>
</dbReference>
<feature type="region of interest" description="Disordered" evidence="6">
    <location>
        <begin position="700"/>
        <end position="739"/>
    </location>
</feature>
<dbReference type="GO" id="GO:0006384">
    <property type="term" value="P:transcription initiation at RNA polymerase III promoter"/>
    <property type="evidence" value="ECO:0007669"/>
    <property type="project" value="InterPro"/>
</dbReference>
<keyword evidence="3" id="KW-0238">DNA-binding</keyword>
<dbReference type="Ensembl" id="ENSJHYT00000027921.1">
    <property type="protein sequence ID" value="ENSJHYP00000023155.1"/>
    <property type="gene ID" value="ENSJHYG00000017420.1"/>
</dbReference>
<dbReference type="Proteomes" id="UP000694408">
    <property type="component" value="Unplaced"/>
</dbReference>
<dbReference type="CDD" id="cd16169">
    <property type="entry name" value="Tau138_eWH"/>
    <property type="match status" value="1"/>
</dbReference>
<feature type="domain" description="B-block binding subunit of TFIIIC" evidence="7">
    <location>
        <begin position="177"/>
        <end position="252"/>
    </location>
</feature>
<evidence type="ECO:0000256" key="5">
    <source>
        <dbReference type="ARBA" id="ARBA00023242"/>
    </source>
</evidence>
<name>A0A8C5JRD5_JUNHY</name>
<organism evidence="10 11">
    <name type="scientific">Junco hyemalis</name>
    <name type="common">Dark-eyed junco</name>
    <dbReference type="NCBI Taxonomy" id="40217"/>
    <lineage>
        <taxon>Eukaryota</taxon>
        <taxon>Metazoa</taxon>
        <taxon>Chordata</taxon>
        <taxon>Craniata</taxon>
        <taxon>Vertebrata</taxon>
        <taxon>Euteleostomi</taxon>
        <taxon>Archelosauria</taxon>
        <taxon>Archosauria</taxon>
        <taxon>Dinosauria</taxon>
        <taxon>Saurischia</taxon>
        <taxon>Theropoda</taxon>
        <taxon>Coelurosauria</taxon>
        <taxon>Aves</taxon>
        <taxon>Neognathae</taxon>
        <taxon>Neoaves</taxon>
        <taxon>Telluraves</taxon>
        <taxon>Australaves</taxon>
        <taxon>Passeriformes</taxon>
        <taxon>Passerellidae</taxon>
        <taxon>Junco</taxon>
    </lineage>
</organism>
<dbReference type="InterPro" id="IPR044210">
    <property type="entry name" value="Tfc3-like"/>
</dbReference>
<keyword evidence="5" id="KW-0539">Nucleus</keyword>
<evidence type="ECO:0000256" key="2">
    <source>
        <dbReference type="ARBA" id="ARBA00022553"/>
    </source>
</evidence>
<dbReference type="PANTHER" id="PTHR15180">
    <property type="entry name" value="GENERAL TRANSCRIPTION FACTOR 3C POLYPEPTIDE 1"/>
    <property type="match status" value="1"/>
</dbReference>
<evidence type="ECO:0000313" key="11">
    <source>
        <dbReference type="Proteomes" id="UP000694408"/>
    </source>
</evidence>
<evidence type="ECO:0000259" key="9">
    <source>
        <dbReference type="Pfam" id="PF24101"/>
    </source>
</evidence>
<feature type="compositionally biased region" description="Basic and acidic residues" evidence="6">
    <location>
        <begin position="1822"/>
        <end position="1834"/>
    </location>
</feature>
<feature type="region of interest" description="Disordered" evidence="6">
    <location>
        <begin position="1557"/>
        <end position="1581"/>
    </location>
</feature>
<evidence type="ECO:0000313" key="10">
    <source>
        <dbReference type="Ensembl" id="ENSJHYP00000023155.1"/>
    </source>
</evidence>
<accession>A0A8C5JRD5</accession>
<protein>
    <submittedName>
        <fullName evidence="10">General transcription factor IIIC subunit 1</fullName>
    </submittedName>
</protein>
<feature type="domain" description="GTF3C1 extended winged-helix" evidence="9">
    <location>
        <begin position="578"/>
        <end position="686"/>
    </location>
</feature>
<evidence type="ECO:0000256" key="1">
    <source>
        <dbReference type="ARBA" id="ARBA00004123"/>
    </source>
</evidence>
<feature type="domain" description="General transcription factor 3C polypeptide 1 winged-helix" evidence="8">
    <location>
        <begin position="8"/>
        <end position="64"/>
    </location>
</feature>
<dbReference type="InterPro" id="IPR056428">
    <property type="entry name" value="WH_GTF3C1"/>
</dbReference>
<feature type="compositionally biased region" description="Polar residues" evidence="6">
    <location>
        <begin position="717"/>
        <end position="730"/>
    </location>
</feature>
<feature type="region of interest" description="Disordered" evidence="6">
    <location>
        <begin position="461"/>
        <end position="526"/>
    </location>
</feature>
<keyword evidence="4" id="KW-0804">Transcription</keyword>
<dbReference type="InterPro" id="IPR007309">
    <property type="entry name" value="TFIIIC_Bblock-bd"/>
</dbReference>
<dbReference type="PANTHER" id="PTHR15180:SF1">
    <property type="entry name" value="GENERAL TRANSCRIPTION FACTOR 3C POLYPEPTIDE 1"/>
    <property type="match status" value="1"/>
</dbReference>
<dbReference type="Pfam" id="PF23704">
    <property type="entry name" value="WHD_GTF3C1_N"/>
    <property type="match status" value="1"/>
</dbReference>
<sequence length="2052" mass="232962">MDALEPLWALLDEVALEGLDGITAAALWQRLAARSPPFPLPLEPDTQQLLWAALSAQPDVRFYLLPRPRPPLRLHDRYEEIDLETGILETKRDPVSSDDIYPIHMILDNKDGIQGSCQYFKERVDITDQIRKKDLQPCYTYKEAVEKWGEKLVIVASQEQRYRALIGWEGDPDLKLPDFSYCILERLGRARWQGELQRDLHSGAFKVDAGKLHYHRRVLDRSGLITMQSHVIRLPSGAQQYSILLLLTRFHVDRRSKYDILMEKLSSMLSARSNQMETLGNLREELGLCERTFKRLYQYMMNAGLAKVVSVPLQDINPNGGPCKTKKGTDVMVRCLKLLKEFRKKMEDYHDDDEEIITKVVQPVDIVCERDMLTQAYQLIESRGTRGISQAELRLAMNVGKLEARMLCRLLERYKVVKGFMEDEGRQRTTKYISYIFAEESDLNRQFEREKARSEQLATVTLALVPEDSPPVEEASPGEEEAVASESDNEEEGKDKKKRGKGQKANSGSPVKPHVQDDVQQTPPAKGNFLEKFQKSGCQMGNCSAADRLADVPLCCPQKPCGPRKEKRCKAAALERPHETYRLLKRRNLIVEAVRNLRLIESLFTLQKMVMDQEKQEGVSTKCCKKSIVRLVQRLAREGLLRLYRTTVIQDGISKKVEFVVHPSVSPSDPLVKSAIEQVRFRISNSSTANRQVWIKVPQTPTSQEHGEEENQGQEAVSDSGNMQESSCKADNSRTGKTDDKMGIAQLKNYHPVTVPGLGRSLGFLPKMPRLRMVHMFLWYLIYGHPLNETRQKGGNDGEKTKGETLGVSVGFAVSEAVFLLAVYVDDSSWMRYIPPLPVHREFGFGWALVSDILLCLPLSVFVQIVQVSYKVEGLEDFLNDPLKKHTLIRFLPRPVRQQLLYKRRYIFSVVENLQRLCYMGLLQFGPTEKFQDKDQVFVYMKRNAVIVDTTICDLHYNLAQSSRPFERRSYVLNTLQDVENFWFDLQCVCLNTPLGVVRCPRTKRSNLAGEESALDVEKEQESAVNKHNLERKCAMLEYTTGSREVVDDGSIPGDGLGAAGLDSSFYGHLKRNWIWTSYIINKTRKENTGPENGLTARLPAFLTKHSLPLSTGGNKINILGEAKAGAESLFQKEECIEITKEPTQDRTKRVRGGKSQKRKRLRKDVGKKPKKKKKEGRTGQLYKSKRLRYHDKADQSALLRMTRLRVTWTVQEDSLLMLCRIASHVLNAKVGALLISKGPFVPWQVVRDLMHSSFEESLDKTSHSVGRRARYIVRNPQTYLNYKVCLAEVYQDKALIDDFMNRENNYEDPQVCANEFKEFVERLKEKFSSTLGNPKLEIPDTLEELFARFRVLAIGEDTDQGTKEDNLSSIYDIHFLVLQNLIQSTLALSDHQMESCQSFQTFRLYQEYRDDILVKAFLECQRRSLVNRRRVSHSLGPKKSRALPFVPMSYQLSQSYYRVFTWRFPSTICTESFQFLEKLKDAEKSDQPHSFSFKDEENASSEGMVAFPMDGPGGQCVAMLSLFSLGLLAVHVRIPEQIIVVDSSMVENEVIKSLGKEGLEDEDDEDDDLEESSGGKRRIEVKPRQASHTNYLLMRGYYCPGIVSTRNLSPSDNIVVNSCQVKVRLRCTPIPGRLSSPVPSLLDHMAVGISCLPETFTRLIKIQEENYDVDKFLHECRERYGYSPGDVEAALEIRKAIEATSHFGICKAELSQQFCSYEQVGAERSRSLEQYIQDLIEMQQVLEVGGHSVRLVAVVFAKPWLLRSVCLKSRAEEAEQPGAENLDAAGSEPAPRKEAVTGGEEAPGGGSLEPPAEPPEAEDVDTYKEQAKSHSEDKDPEAENDELSTEHSKQIPVPEQSASEQDDDLSCFQENPGVSKGMETFPVSGRACESVSFIGRPWRIVDGKLNQPVCKGMMEAVLYHVMSKPGVPQAGLLQHYSGVLQPVAVLEILQGLETLGCIRRFYMKKPSPVSLFSQPVVDEQLQNPKLSESPTIYYEPTIDCTLRLGRVFPCDMNWNKWVVPVTSRHLWHWLVPPGPSWQHGEKSPACSHYCH</sequence>
<reference evidence="10" key="2">
    <citation type="submission" date="2025-09" db="UniProtKB">
        <authorList>
            <consortium name="Ensembl"/>
        </authorList>
    </citation>
    <scope>IDENTIFICATION</scope>
</reference>
<evidence type="ECO:0000256" key="6">
    <source>
        <dbReference type="SAM" id="MobiDB-lite"/>
    </source>
</evidence>
<keyword evidence="11" id="KW-1185">Reference proteome</keyword>
<feature type="region of interest" description="Disordered" evidence="6">
    <location>
        <begin position="1141"/>
        <end position="1181"/>
    </location>
</feature>
<evidence type="ECO:0000259" key="7">
    <source>
        <dbReference type="Pfam" id="PF04182"/>
    </source>
</evidence>
<feature type="compositionally biased region" description="Acidic residues" evidence="6">
    <location>
        <begin position="476"/>
        <end position="492"/>
    </location>
</feature>
<dbReference type="GO" id="GO:0005634">
    <property type="term" value="C:nucleus"/>
    <property type="evidence" value="ECO:0007669"/>
    <property type="project" value="UniProtKB-SubCell"/>
</dbReference>
<dbReference type="Pfam" id="PF24101">
    <property type="entry name" value="WHD_GTF3C1"/>
    <property type="match status" value="1"/>
</dbReference>
<dbReference type="Pfam" id="PF04182">
    <property type="entry name" value="B-block_TFIIIC"/>
    <property type="match status" value="1"/>
</dbReference>